<keyword evidence="4 9" id="KW-0067">ATP-binding</keyword>
<evidence type="ECO:0000313" key="9">
    <source>
        <dbReference type="EMBL" id="MDA1384381.1"/>
    </source>
</evidence>
<dbReference type="InterPro" id="IPR050093">
    <property type="entry name" value="ABC_SmlMolc_Importer"/>
</dbReference>
<dbReference type="Pfam" id="PF03459">
    <property type="entry name" value="TOBE"/>
    <property type="match status" value="1"/>
</dbReference>
<organism evidence="9 10">
    <name type="scientific">Glycomyces lechevalierae</name>
    <dbReference type="NCBI Taxonomy" id="256034"/>
    <lineage>
        <taxon>Bacteria</taxon>
        <taxon>Bacillati</taxon>
        <taxon>Actinomycetota</taxon>
        <taxon>Actinomycetes</taxon>
        <taxon>Glycomycetales</taxon>
        <taxon>Glycomycetaceae</taxon>
        <taxon>Glycomyces</taxon>
    </lineage>
</organism>
<evidence type="ECO:0000256" key="4">
    <source>
        <dbReference type="ARBA" id="ARBA00022840"/>
    </source>
</evidence>
<dbReference type="GO" id="GO:0015689">
    <property type="term" value="P:molybdate ion transport"/>
    <property type="evidence" value="ECO:0007669"/>
    <property type="project" value="InterPro"/>
</dbReference>
<dbReference type="AlphaFoldDB" id="A0A9X3PF92"/>
<feature type="compositionally biased region" description="Polar residues" evidence="6">
    <location>
        <begin position="97"/>
        <end position="107"/>
    </location>
</feature>
<feature type="compositionally biased region" description="Basic and acidic residues" evidence="6">
    <location>
        <begin position="114"/>
        <end position="126"/>
    </location>
</feature>
<dbReference type="Gene3D" id="2.40.50.100">
    <property type="match status" value="1"/>
</dbReference>
<dbReference type="InterPro" id="IPR003593">
    <property type="entry name" value="AAA+_ATPase"/>
</dbReference>
<feature type="region of interest" description="Disordered" evidence="6">
    <location>
        <begin position="337"/>
        <end position="371"/>
    </location>
</feature>
<dbReference type="PROSITE" id="PS51866">
    <property type="entry name" value="MOP"/>
    <property type="match status" value="1"/>
</dbReference>
<dbReference type="InterPro" id="IPR004606">
    <property type="entry name" value="Mop_domain"/>
</dbReference>
<dbReference type="EMBL" id="JAPZVQ010000002">
    <property type="protein sequence ID" value="MDA1384381.1"/>
    <property type="molecule type" value="Genomic_DNA"/>
</dbReference>
<reference evidence="9" key="1">
    <citation type="submission" date="2022-12" db="EMBL/GenBank/DDBJ databases">
        <title>Gycomyces niveus sp.nov., a novel actinomycete isolated from soil in Shouguang.</title>
        <authorList>
            <person name="Yang X."/>
        </authorList>
    </citation>
    <scope>NUCLEOTIDE SEQUENCE</scope>
    <source>
        <strain evidence="9">DSM 44724</strain>
    </source>
</reference>
<dbReference type="Pfam" id="PF00005">
    <property type="entry name" value="ABC_tran"/>
    <property type="match status" value="2"/>
</dbReference>
<dbReference type="InterPro" id="IPR005116">
    <property type="entry name" value="Transp-assoc_OB_typ1"/>
</dbReference>
<dbReference type="Gene3D" id="3.40.50.300">
    <property type="entry name" value="P-loop containing nucleotide triphosphate hydrolases"/>
    <property type="match status" value="1"/>
</dbReference>
<protein>
    <submittedName>
        <fullName evidence="9">ABC transporter ATP-binding protein</fullName>
    </submittedName>
</protein>
<dbReference type="PANTHER" id="PTHR42781">
    <property type="entry name" value="SPERMIDINE/PUTRESCINE IMPORT ATP-BINDING PROTEIN POTA"/>
    <property type="match status" value="1"/>
</dbReference>
<name>A0A9X3PF92_9ACTN</name>
<dbReference type="PANTHER" id="PTHR42781:SF4">
    <property type="entry name" value="SPERMIDINE_PUTRESCINE IMPORT ATP-BINDING PROTEIN POTA"/>
    <property type="match status" value="1"/>
</dbReference>
<dbReference type="Proteomes" id="UP001145799">
    <property type="component" value="Unassembled WGS sequence"/>
</dbReference>
<dbReference type="GO" id="GO:0005524">
    <property type="term" value="F:ATP binding"/>
    <property type="evidence" value="ECO:0007669"/>
    <property type="project" value="UniProtKB-KW"/>
</dbReference>
<keyword evidence="3" id="KW-0547">Nucleotide-binding</keyword>
<dbReference type="InterPro" id="IPR017871">
    <property type="entry name" value="ABC_transporter-like_CS"/>
</dbReference>
<evidence type="ECO:0000313" key="10">
    <source>
        <dbReference type="Proteomes" id="UP001145799"/>
    </source>
</evidence>
<keyword evidence="2 5" id="KW-0500">Molybdenum</keyword>
<feature type="compositionally biased region" description="Low complexity" evidence="6">
    <location>
        <begin position="127"/>
        <end position="141"/>
    </location>
</feature>
<dbReference type="InterPro" id="IPR008995">
    <property type="entry name" value="Mo/tungstate-bd_C_term_dom"/>
</dbReference>
<dbReference type="PROSITE" id="PS50893">
    <property type="entry name" value="ABC_TRANSPORTER_2"/>
    <property type="match status" value="1"/>
</dbReference>
<dbReference type="SUPFAM" id="SSF50331">
    <property type="entry name" value="MOP-like"/>
    <property type="match status" value="1"/>
</dbReference>
<evidence type="ECO:0000256" key="6">
    <source>
        <dbReference type="SAM" id="MobiDB-lite"/>
    </source>
</evidence>
<keyword evidence="1" id="KW-0813">Transport</keyword>
<feature type="domain" description="ABC transporter" evidence="7">
    <location>
        <begin position="6"/>
        <end position="320"/>
    </location>
</feature>
<gene>
    <name evidence="9" type="ORF">O2L01_05245</name>
</gene>
<evidence type="ECO:0000259" key="8">
    <source>
        <dbReference type="PROSITE" id="PS51866"/>
    </source>
</evidence>
<dbReference type="InterPro" id="IPR003439">
    <property type="entry name" value="ABC_transporter-like_ATP-bd"/>
</dbReference>
<evidence type="ECO:0000256" key="5">
    <source>
        <dbReference type="PROSITE-ProRule" id="PRU01213"/>
    </source>
</evidence>
<evidence type="ECO:0000256" key="2">
    <source>
        <dbReference type="ARBA" id="ARBA00022505"/>
    </source>
</evidence>
<dbReference type="SMART" id="SM00382">
    <property type="entry name" value="AAA"/>
    <property type="match status" value="1"/>
</dbReference>
<sequence length="469" mass="49174">MAERGLDAHLVVERGATGTGSFRLDLRLHVAPGETVALLGPNGAGKTTALRALAGLEALSGGQIALNGEILDRPGTRVGRTRAARSESHIDGPPVNNPDTGVRQSSPDAFEQGALKHDEAKRRSNREGIGSSGIRGSSREGAPGQGTGDARSDRWVPPEARRIGVVFQDYLLFPHLTAIDNVAFGPRRRGQGRAESRALAAEWLDRVGLAEFGKRRPKQLSGGQAQRVALARALATDPALLLLDEPLAALDARTRLDTRAELHRHLAGHSGPAIVVTHDPVDALMLADRLVVIENGRAVQEGDAESVTARPRTDYIARLVGLNLYRGKAEGHQIVVGSSTRTASGSATGSGSRSDAASAEPVGEGGAAASPEGPVVLVASDPLEGPAFAAFPPSAVALYPERPDGSPRNTWRATVSGVHRHGDNLRVQLDGPLKAAADVTPAAAAHLRLEPGREVWATVKASEIRTYPA</sequence>
<evidence type="ECO:0000256" key="1">
    <source>
        <dbReference type="ARBA" id="ARBA00022448"/>
    </source>
</evidence>
<dbReference type="GO" id="GO:0016887">
    <property type="term" value="F:ATP hydrolysis activity"/>
    <property type="evidence" value="ECO:0007669"/>
    <property type="project" value="InterPro"/>
</dbReference>
<evidence type="ECO:0000256" key="3">
    <source>
        <dbReference type="ARBA" id="ARBA00022741"/>
    </source>
</evidence>
<dbReference type="InterPro" id="IPR027417">
    <property type="entry name" value="P-loop_NTPase"/>
</dbReference>
<dbReference type="PROSITE" id="PS00211">
    <property type="entry name" value="ABC_TRANSPORTER_1"/>
    <property type="match status" value="1"/>
</dbReference>
<dbReference type="SUPFAM" id="SSF52540">
    <property type="entry name" value="P-loop containing nucleoside triphosphate hydrolases"/>
    <property type="match status" value="1"/>
</dbReference>
<feature type="region of interest" description="Disordered" evidence="6">
    <location>
        <begin position="76"/>
        <end position="155"/>
    </location>
</feature>
<proteinExistence type="predicted"/>
<evidence type="ECO:0000259" key="7">
    <source>
        <dbReference type="PROSITE" id="PS50893"/>
    </source>
</evidence>
<comment type="caution">
    <text evidence="9">The sequence shown here is derived from an EMBL/GenBank/DDBJ whole genome shotgun (WGS) entry which is preliminary data.</text>
</comment>
<accession>A0A9X3PF92</accession>
<feature type="domain" description="Mop" evidence="8">
    <location>
        <begin position="404"/>
        <end position="468"/>
    </location>
</feature>